<dbReference type="STRING" id="390640.SAMN04488034_102369"/>
<dbReference type="RefSeq" id="WP_093112691.1">
    <property type="nucleotide sequence ID" value="NZ_FNGG01000002.1"/>
</dbReference>
<gene>
    <name evidence="1" type="ORF">SAMN04488034_102369</name>
</gene>
<dbReference type="PANTHER" id="PTHR33639">
    <property type="entry name" value="THIOL-DISULFIDE OXIDOREDUCTASE DCC"/>
    <property type="match status" value="1"/>
</dbReference>
<dbReference type="GO" id="GO:0015035">
    <property type="term" value="F:protein-disulfide reductase activity"/>
    <property type="evidence" value="ECO:0007669"/>
    <property type="project" value="InterPro"/>
</dbReference>
<evidence type="ECO:0000313" key="2">
    <source>
        <dbReference type="Proteomes" id="UP000199448"/>
    </source>
</evidence>
<dbReference type="EMBL" id="FNUG01000002">
    <property type="protein sequence ID" value="SEE79004.1"/>
    <property type="molecule type" value="Genomic_DNA"/>
</dbReference>
<accession>A0A1H5LPS4</accession>
<reference evidence="1 2" key="1">
    <citation type="submission" date="2016-10" db="EMBL/GenBank/DDBJ databases">
        <authorList>
            <person name="de Groot N.N."/>
        </authorList>
    </citation>
    <scope>NUCLEOTIDE SEQUENCE [LARGE SCALE GENOMIC DNA]</scope>
    <source>
        <strain evidence="1 2">DSM 23553</strain>
    </source>
</reference>
<evidence type="ECO:0000313" key="1">
    <source>
        <dbReference type="EMBL" id="SEE79004.1"/>
    </source>
</evidence>
<dbReference type="PANTHER" id="PTHR33639:SF2">
    <property type="entry name" value="DUF393 DOMAIN-CONTAINING PROTEIN"/>
    <property type="match status" value="1"/>
</dbReference>
<dbReference type="Pfam" id="PF04134">
    <property type="entry name" value="DCC1-like"/>
    <property type="match status" value="1"/>
</dbReference>
<dbReference type="InterPro" id="IPR007263">
    <property type="entry name" value="DCC1-like"/>
</dbReference>
<dbReference type="OrthoDB" id="9785438at2"/>
<organism evidence="1 2">
    <name type="scientific">Salinimicrobium catena</name>
    <dbReference type="NCBI Taxonomy" id="390640"/>
    <lineage>
        <taxon>Bacteria</taxon>
        <taxon>Pseudomonadati</taxon>
        <taxon>Bacteroidota</taxon>
        <taxon>Flavobacteriia</taxon>
        <taxon>Flavobacteriales</taxon>
        <taxon>Flavobacteriaceae</taxon>
        <taxon>Salinimicrobium</taxon>
    </lineage>
</organism>
<sequence>MVNFPDNKKIILFDGVCTLCNRAVQTIIKNDTQDTFRFAPLQSDVGLQIVNERGIDTENIDSIILIEPGVAYYNKSTAAIEIAKHLKGYRWLRFFKPLPEGFRDSIYEFIANNRYKWFGKKESCMIPTDEERALFLK</sequence>
<dbReference type="AlphaFoldDB" id="A0A1H5LPS4"/>
<dbReference type="InterPro" id="IPR052927">
    <property type="entry name" value="DCC_oxidoreductase"/>
</dbReference>
<name>A0A1H5LPS4_9FLAO</name>
<protein>
    <submittedName>
        <fullName evidence="1">Predicted thiol-disulfide oxidoreductase YuxK, DCC family</fullName>
    </submittedName>
</protein>
<proteinExistence type="predicted"/>
<keyword evidence="2" id="KW-1185">Reference proteome</keyword>
<dbReference type="Proteomes" id="UP000199448">
    <property type="component" value="Unassembled WGS sequence"/>
</dbReference>